<dbReference type="EMBL" id="LAJX01000007">
    <property type="protein sequence ID" value="KJV08009.1"/>
    <property type="molecule type" value="Genomic_DNA"/>
</dbReference>
<reference evidence="2" key="1">
    <citation type="submission" date="2015-03" db="EMBL/GenBank/DDBJ databases">
        <title>Draft genome sequence of a novel methanotroph (Sn10-6) isolated from flooded ricefield rhizosphere in India.</title>
        <authorList>
            <person name="Pandit P.S."/>
            <person name="Pore S.D."/>
            <person name="Arora P."/>
            <person name="Kapse N.G."/>
            <person name="Dhakephalkar P.K."/>
            <person name="Rahalkar M.C."/>
        </authorList>
    </citation>
    <scope>NUCLEOTIDE SEQUENCE [LARGE SCALE GENOMIC DNA]</scope>
    <source>
        <strain evidence="2">Sn10-6</strain>
    </source>
</reference>
<dbReference type="Proteomes" id="UP000033684">
    <property type="component" value="Unassembled WGS sequence"/>
</dbReference>
<comment type="caution">
    <text evidence="1">The sequence shown here is derived from an EMBL/GenBank/DDBJ whole genome shotgun (WGS) entry which is preliminary data.</text>
</comment>
<accession>A0A0F3IQX4</accession>
<name>A0A0F3IQX4_9GAMM</name>
<dbReference type="AlphaFoldDB" id="A0A0F3IQX4"/>
<keyword evidence="2" id="KW-1185">Reference proteome</keyword>
<protein>
    <submittedName>
        <fullName evidence="1">Uncharacterized protein</fullName>
    </submittedName>
</protein>
<evidence type="ECO:0000313" key="1">
    <source>
        <dbReference type="EMBL" id="KJV08009.1"/>
    </source>
</evidence>
<reference evidence="1 2" key="2">
    <citation type="journal article" date="2016" name="Microb. Ecol.">
        <title>Genome Characteristics of a Novel Type I Methanotroph (Sn10-6) Isolated from a Flooded Indian Rice Field.</title>
        <authorList>
            <person name="Rahalkar M.C."/>
            <person name="Pandit P.S."/>
            <person name="Dhakephalkar P.K."/>
            <person name="Pore S."/>
            <person name="Arora P."/>
            <person name="Kapse N."/>
        </authorList>
    </citation>
    <scope>NUCLEOTIDE SEQUENCE [LARGE SCALE GENOMIC DNA]</scope>
    <source>
        <strain evidence="1 2">Sn10-6</strain>
    </source>
</reference>
<sequence length="292" mass="32381">MIFDAITSLAPPMPDYSAKLRPVYFEPIVGSGERLTIAILAQESSGTSCVIKTLSDAKLQCMYSIHADRINNLIMTLIDDANNYLNNGHSVEQWQPPLNGVYLGDVQSTRSNAGMEGVLFQALTQFSSLYSGELVDKPLQEINGITVDEDDDKHTINLIKQIKELTIAINPKFNGRWQQQVAVNKGIITIDYLGEKYNANLANFNVKQIKAAFKGAQAKLLELEVLKKTRESEVISSDQEFELLVALDNDTTSEAENHFNNLTEIAHTINLSVVKRPSAKELAELIIQKEAA</sequence>
<organism evidence="1 2">
    <name type="scientific">Methylocucumis oryzae</name>
    <dbReference type="NCBI Taxonomy" id="1632867"/>
    <lineage>
        <taxon>Bacteria</taxon>
        <taxon>Pseudomonadati</taxon>
        <taxon>Pseudomonadota</taxon>
        <taxon>Gammaproteobacteria</taxon>
        <taxon>Methylococcales</taxon>
        <taxon>Methylococcaceae</taxon>
        <taxon>Methylocucumis</taxon>
    </lineage>
</organism>
<evidence type="ECO:0000313" key="2">
    <source>
        <dbReference type="Proteomes" id="UP000033684"/>
    </source>
</evidence>
<dbReference type="PATRIC" id="fig|1632867.3.peg.5097"/>
<gene>
    <name evidence="1" type="ORF">VZ94_00910</name>
</gene>
<dbReference type="RefSeq" id="WP_045777780.1">
    <property type="nucleotide sequence ID" value="NZ_LAJX01000007.1"/>
</dbReference>
<dbReference type="OrthoDB" id="6119038at2"/>
<proteinExistence type="predicted"/>